<gene>
    <name evidence="5" type="ORF">C2E21_3052</name>
</gene>
<keyword evidence="6" id="KW-1185">Reference proteome</keyword>
<feature type="region of interest" description="Disordered" evidence="3">
    <location>
        <begin position="259"/>
        <end position="280"/>
    </location>
</feature>
<dbReference type="GO" id="GO:0071949">
    <property type="term" value="F:FAD binding"/>
    <property type="evidence" value="ECO:0007669"/>
    <property type="project" value="TreeGrafter"/>
</dbReference>
<dbReference type="PROSITE" id="PS51645">
    <property type="entry name" value="PHR_CRY_ALPHA_BETA"/>
    <property type="match status" value="1"/>
</dbReference>
<dbReference type="InterPro" id="IPR014729">
    <property type="entry name" value="Rossmann-like_a/b/a_fold"/>
</dbReference>
<feature type="compositionally biased region" description="Gly residues" evidence="3">
    <location>
        <begin position="91"/>
        <end position="100"/>
    </location>
</feature>
<feature type="domain" description="Photolyase/cryptochrome alpha/beta" evidence="4">
    <location>
        <begin position="100"/>
        <end position="234"/>
    </location>
</feature>
<feature type="region of interest" description="Disordered" evidence="3">
    <location>
        <begin position="296"/>
        <end position="322"/>
    </location>
</feature>
<accession>A0A2P6TW40</accession>
<dbReference type="GO" id="GO:0003677">
    <property type="term" value="F:DNA binding"/>
    <property type="evidence" value="ECO:0007669"/>
    <property type="project" value="TreeGrafter"/>
</dbReference>
<evidence type="ECO:0000313" key="5">
    <source>
        <dbReference type="EMBL" id="PRW58276.1"/>
    </source>
</evidence>
<dbReference type="STRING" id="3076.A0A2P6TW40"/>
<feature type="compositionally biased region" description="Low complexity" evidence="3">
    <location>
        <begin position="267"/>
        <end position="280"/>
    </location>
</feature>
<evidence type="ECO:0000259" key="4">
    <source>
        <dbReference type="PROSITE" id="PS51645"/>
    </source>
</evidence>
<dbReference type="AlphaFoldDB" id="A0A2P6TW40"/>
<comment type="similarity">
    <text evidence="1">Belongs to the DNA photolyase class-1 family.</text>
</comment>
<dbReference type="GO" id="GO:0003904">
    <property type="term" value="F:deoxyribodipyrimidine photo-lyase activity"/>
    <property type="evidence" value="ECO:0007669"/>
    <property type="project" value="TreeGrafter"/>
</dbReference>
<name>A0A2P6TW40_CHLSO</name>
<feature type="region of interest" description="Disordered" evidence="3">
    <location>
        <begin position="1"/>
        <end position="21"/>
    </location>
</feature>
<dbReference type="InterPro" id="IPR036134">
    <property type="entry name" value="Crypto/Photolyase_FAD-like_sf"/>
</dbReference>
<dbReference type="InterPro" id="IPR006050">
    <property type="entry name" value="DNA_photolyase_N"/>
</dbReference>
<dbReference type="InterPro" id="IPR002081">
    <property type="entry name" value="Cryptochrome/DNA_photolyase_1"/>
</dbReference>
<feature type="binding site" evidence="2">
    <location>
        <begin position="415"/>
        <end position="422"/>
    </location>
    <ligand>
        <name>FAD</name>
        <dbReference type="ChEBI" id="CHEBI:57692"/>
    </ligand>
</feature>
<dbReference type="PANTHER" id="PTHR11455:SF2">
    <property type="entry name" value="BLUE-LIGHT PHOTORECEPTOR PHR2"/>
    <property type="match status" value="1"/>
</dbReference>
<protein>
    <submittedName>
        <fullName evidence="5">Blue-light photoreceptor PHR2</fullName>
    </submittedName>
</protein>
<organism evidence="5 6">
    <name type="scientific">Chlorella sorokiniana</name>
    <name type="common">Freshwater green alga</name>
    <dbReference type="NCBI Taxonomy" id="3076"/>
    <lineage>
        <taxon>Eukaryota</taxon>
        <taxon>Viridiplantae</taxon>
        <taxon>Chlorophyta</taxon>
        <taxon>core chlorophytes</taxon>
        <taxon>Trebouxiophyceae</taxon>
        <taxon>Chlorellales</taxon>
        <taxon>Chlorellaceae</taxon>
        <taxon>Chlorella clade</taxon>
        <taxon>Chlorella</taxon>
    </lineage>
</organism>
<reference evidence="5 6" key="1">
    <citation type="journal article" date="2018" name="Plant J.">
        <title>Genome sequences of Chlorella sorokiniana UTEX 1602 and Micractinium conductrix SAG 241.80: implications to maltose excretion by a green alga.</title>
        <authorList>
            <person name="Arriola M.B."/>
            <person name="Velmurugan N."/>
            <person name="Zhang Y."/>
            <person name="Plunkett M.H."/>
            <person name="Hondzo H."/>
            <person name="Barney B.M."/>
        </authorList>
    </citation>
    <scope>NUCLEOTIDE SEQUENCE [LARGE SCALE GENOMIC DNA]</scope>
    <source>
        <strain evidence="6">UTEX 1602</strain>
    </source>
</reference>
<dbReference type="InterPro" id="IPR036155">
    <property type="entry name" value="Crypto/Photolyase_N_sf"/>
</dbReference>
<dbReference type="Proteomes" id="UP000239899">
    <property type="component" value="Unassembled WGS sequence"/>
</dbReference>
<feature type="compositionally biased region" description="Low complexity" evidence="3">
    <location>
        <begin position="296"/>
        <end position="313"/>
    </location>
</feature>
<proteinExistence type="inferred from homology"/>
<dbReference type="EMBL" id="LHPG02000005">
    <property type="protein sequence ID" value="PRW58276.1"/>
    <property type="molecule type" value="Genomic_DNA"/>
</dbReference>
<dbReference type="Gene3D" id="1.25.40.80">
    <property type="match status" value="1"/>
</dbReference>
<dbReference type="PANTHER" id="PTHR11455">
    <property type="entry name" value="CRYPTOCHROME"/>
    <property type="match status" value="1"/>
</dbReference>
<dbReference type="Gene3D" id="3.40.50.620">
    <property type="entry name" value="HUPs"/>
    <property type="match status" value="1"/>
</dbReference>
<evidence type="ECO:0000256" key="2">
    <source>
        <dbReference type="PIRSR" id="PIRSR602081-1"/>
    </source>
</evidence>
<evidence type="ECO:0000256" key="1">
    <source>
        <dbReference type="ARBA" id="ARBA00005862"/>
    </source>
</evidence>
<dbReference type="OrthoDB" id="435881at2759"/>
<keyword evidence="2" id="KW-0274">FAD</keyword>
<comment type="caution">
    <text evidence="5">The sequence shown here is derived from an EMBL/GenBank/DDBJ whole genome shotgun (WGS) entry which is preliminary data.</text>
</comment>
<comment type="cofactor">
    <cofactor evidence="2">
        <name>FAD</name>
        <dbReference type="ChEBI" id="CHEBI:57692"/>
    </cofactor>
    <text evidence="2">Binds 1 FAD per subunit.</text>
</comment>
<dbReference type="SUPFAM" id="SSF52425">
    <property type="entry name" value="Cryptochrome/photolyase, N-terminal domain"/>
    <property type="match status" value="1"/>
</dbReference>
<evidence type="ECO:0000256" key="3">
    <source>
        <dbReference type="SAM" id="MobiDB-lite"/>
    </source>
</evidence>
<dbReference type="GO" id="GO:0000719">
    <property type="term" value="P:photoreactive repair"/>
    <property type="evidence" value="ECO:0007669"/>
    <property type="project" value="TreeGrafter"/>
</dbReference>
<dbReference type="SUPFAM" id="SSF48173">
    <property type="entry name" value="Cryptochrome/photolyase FAD-binding domain"/>
    <property type="match status" value="1"/>
</dbReference>
<sequence>MLACSSRGALPAAPAARQSRPVRRIVAAASPAAVLGSRGSVAARLAQQLRQLKQFKVWDVSAAPSDRCTPDARGGRQLRPARQGAPNDGGARPGAGGGRRPGIVWFRGDLRLHDNDALSRAQADCSSLLPVYCFDPRDYGKSPQGYDRTGPFRAQFLQEAVADLRAALRAAGSELIVRLGKPEEVIGELVRRTGAGAVYCHTEVTYEERRVEAAVKAAAEGAGAQLRAFWGATLAHLEDLPFKLDQLPQSFDGFRERTAGVSPRAALPTPGELRGLPLGGRVDAGEIPTLQQLGLAPLPKGAAPSGSASSSRGSGSGQAKGGEGEALSQLRRFLAHAAGGSGSGSKAAAGAAYTSNFASCIAPWLATGCLSPRRMLEEAQQALGGSGSSAQATAAAASAAQPSGAQAPLSWVRYELLWRDFFRFITLKYSSVSTAALGAKAGGAEAAPSPAQPALAVA</sequence>
<evidence type="ECO:0000313" key="6">
    <source>
        <dbReference type="Proteomes" id="UP000239899"/>
    </source>
</evidence>
<dbReference type="Pfam" id="PF00875">
    <property type="entry name" value="DNA_photolyase"/>
    <property type="match status" value="1"/>
</dbReference>
<keyword evidence="2" id="KW-0285">Flavoprotein</keyword>
<feature type="region of interest" description="Disordered" evidence="3">
    <location>
        <begin position="66"/>
        <end position="100"/>
    </location>
</feature>